<feature type="transmembrane region" description="Helical" evidence="6">
    <location>
        <begin position="55"/>
        <end position="77"/>
    </location>
</feature>
<dbReference type="InterPro" id="IPR018499">
    <property type="entry name" value="Tetraspanin/Peripherin"/>
</dbReference>
<keyword evidence="8" id="KW-1185">Reference proteome</keyword>
<keyword evidence="5 6" id="KW-0472">Membrane</keyword>
<dbReference type="Gene3D" id="1.10.1450.10">
    <property type="entry name" value="Tetraspanin"/>
    <property type="match status" value="1"/>
</dbReference>
<comment type="caution">
    <text evidence="7">The sequence shown here is derived from an EMBL/GenBank/DDBJ whole genome shotgun (WGS) entry which is preliminary data.</text>
</comment>
<dbReference type="EMBL" id="JASPKZ010004575">
    <property type="protein sequence ID" value="KAJ9590037.1"/>
    <property type="molecule type" value="Genomic_DNA"/>
</dbReference>
<feature type="transmembrane region" description="Helical" evidence="6">
    <location>
        <begin position="258"/>
        <end position="281"/>
    </location>
</feature>
<evidence type="ECO:0000256" key="6">
    <source>
        <dbReference type="RuleBase" id="RU361218"/>
    </source>
</evidence>
<dbReference type="GO" id="GO:0005886">
    <property type="term" value="C:plasma membrane"/>
    <property type="evidence" value="ECO:0007669"/>
    <property type="project" value="TreeGrafter"/>
</dbReference>
<dbReference type="PANTHER" id="PTHR19282:SF534">
    <property type="entry name" value="TETRASPANIN FAMILY-RELATED"/>
    <property type="match status" value="1"/>
</dbReference>
<dbReference type="CDD" id="cd03127">
    <property type="entry name" value="tetraspanin_LEL"/>
    <property type="match status" value="1"/>
</dbReference>
<feature type="transmembrane region" description="Helical" evidence="6">
    <location>
        <begin position="89"/>
        <end position="113"/>
    </location>
</feature>
<accession>A0AAD8EHR9</accession>
<evidence type="ECO:0000313" key="7">
    <source>
        <dbReference type="EMBL" id="KAJ9590037.1"/>
    </source>
</evidence>
<evidence type="ECO:0000313" key="8">
    <source>
        <dbReference type="Proteomes" id="UP001233999"/>
    </source>
</evidence>
<keyword evidence="3 6" id="KW-0812">Transmembrane</keyword>
<proteinExistence type="inferred from homology"/>
<dbReference type="Proteomes" id="UP001233999">
    <property type="component" value="Unassembled WGS sequence"/>
</dbReference>
<dbReference type="Pfam" id="PF00335">
    <property type="entry name" value="Tetraspanin"/>
    <property type="match status" value="1"/>
</dbReference>
<dbReference type="InterPro" id="IPR008952">
    <property type="entry name" value="Tetraspanin_EC2_sf"/>
</dbReference>
<comment type="subcellular location">
    <subcellularLocation>
        <location evidence="1 6">Membrane</location>
        <topology evidence="1 6">Multi-pass membrane protein</topology>
    </subcellularLocation>
</comment>
<evidence type="ECO:0000256" key="2">
    <source>
        <dbReference type="ARBA" id="ARBA00006840"/>
    </source>
</evidence>
<organism evidence="7 8">
    <name type="scientific">Diploptera punctata</name>
    <name type="common">Pacific beetle cockroach</name>
    <dbReference type="NCBI Taxonomy" id="6984"/>
    <lineage>
        <taxon>Eukaryota</taxon>
        <taxon>Metazoa</taxon>
        <taxon>Ecdysozoa</taxon>
        <taxon>Arthropoda</taxon>
        <taxon>Hexapoda</taxon>
        <taxon>Insecta</taxon>
        <taxon>Pterygota</taxon>
        <taxon>Neoptera</taxon>
        <taxon>Polyneoptera</taxon>
        <taxon>Dictyoptera</taxon>
        <taxon>Blattodea</taxon>
        <taxon>Blaberoidea</taxon>
        <taxon>Blaberidae</taxon>
        <taxon>Diplopterinae</taxon>
        <taxon>Diploptera</taxon>
    </lineage>
</organism>
<reference evidence="7" key="1">
    <citation type="journal article" date="2023" name="IScience">
        <title>Live-bearing cockroach genome reveals convergent evolutionary mechanisms linked to viviparity in insects and beyond.</title>
        <authorList>
            <person name="Fouks B."/>
            <person name="Harrison M.C."/>
            <person name="Mikhailova A.A."/>
            <person name="Marchal E."/>
            <person name="English S."/>
            <person name="Carruthers M."/>
            <person name="Jennings E.C."/>
            <person name="Chiamaka E.L."/>
            <person name="Frigard R.A."/>
            <person name="Pippel M."/>
            <person name="Attardo G.M."/>
            <person name="Benoit J.B."/>
            <person name="Bornberg-Bauer E."/>
            <person name="Tobe S.S."/>
        </authorList>
    </citation>
    <scope>NUCLEOTIDE SEQUENCE</scope>
    <source>
        <strain evidence="7">Stay&amp;Tobe</strain>
    </source>
</reference>
<dbReference type="PANTHER" id="PTHR19282">
    <property type="entry name" value="TETRASPANIN"/>
    <property type="match status" value="1"/>
</dbReference>
<reference evidence="7" key="2">
    <citation type="submission" date="2023-05" db="EMBL/GenBank/DDBJ databases">
        <authorList>
            <person name="Fouks B."/>
        </authorList>
    </citation>
    <scope>NUCLEOTIDE SEQUENCE</scope>
    <source>
        <strain evidence="7">Stay&amp;Tobe</strain>
        <tissue evidence="7">Testes</tissue>
    </source>
</reference>
<comment type="similarity">
    <text evidence="2 6">Belongs to the tetraspanin (TM4SF) family.</text>
</comment>
<gene>
    <name evidence="7" type="ORF">L9F63_016853</name>
</gene>
<dbReference type="InterPro" id="IPR000301">
    <property type="entry name" value="Tetraspanin_animals"/>
</dbReference>
<dbReference type="PRINTS" id="PR00259">
    <property type="entry name" value="TMFOUR"/>
</dbReference>
<keyword evidence="4 6" id="KW-1133">Transmembrane helix</keyword>
<name>A0AAD8EHR9_DIPPU</name>
<evidence type="ECO:0000256" key="1">
    <source>
        <dbReference type="ARBA" id="ARBA00004141"/>
    </source>
</evidence>
<feature type="transmembrane region" description="Helical" evidence="6">
    <location>
        <begin position="12"/>
        <end position="35"/>
    </location>
</feature>
<evidence type="ECO:0000256" key="3">
    <source>
        <dbReference type="ARBA" id="ARBA00022692"/>
    </source>
</evidence>
<dbReference type="PIRSF" id="PIRSF002419">
    <property type="entry name" value="Tetraspanin"/>
    <property type="match status" value="1"/>
</dbReference>
<sequence length="290" mass="32715">MAIGCGLKCSKGVLISFNLLFWVTYMIKMGIWIILDATKSHLFYLTSTEDISPQIIEYLAYFLIAIGCVIILVGFLGCCGSLYERRYMLITYFVFLFLLLCAELSIAVVTLVYREQLLTDLETRLITRFQQHYGQNSDHFTQAVDQVQFTYNCCGIMSDQDYLTSRWRNDSAGITNRSKINVPLTCCVLANPDVSNSGSPISVVSRFFTGTVEESWQHPQARDETACQDLDEEKNKIARHKNGCLENVEYLLKIDTTILIGLGIGIASFQVLGMIFSISLCRNLGDGRIH</sequence>
<evidence type="ECO:0000256" key="5">
    <source>
        <dbReference type="ARBA" id="ARBA00023136"/>
    </source>
</evidence>
<dbReference type="AlphaFoldDB" id="A0AAD8EHR9"/>
<evidence type="ECO:0000256" key="4">
    <source>
        <dbReference type="ARBA" id="ARBA00022989"/>
    </source>
</evidence>
<protein>
    <recommendedName>
        <fullName evidence="6">Tetraspanin</fullName>
    </recommendedName>
</protein>
<dbReference type="SUPFAM" id="SSF48652">
    <property type="entry name" value="Tetraspanin"/>
    <property type="match status" value="1"/>
</dbReference>